<feature type="compositionally biased region" description="Polar residues" evidence="1">
    <location>
        <begin position="8"/>
        <end position="17"/>
    </location>
</feature>
<dbReference type="OrthoDB" id="550575at2759"/>
<dbReference type="Proteomes" id="UP000639772">
    <property type="component" value="Unassembled WGS sequence"/>
</dbReference>
<dbReference type="InterPro" id="IPR006553">
    <property type="entry name" value="Leu-rich_rpt_Cys-con_subtyp"/>
</dbReference>
<dbReference type="SUPFAM" id="SSF52047">
    <property type="entry name" value="RNI-like"/>
    <property type="match status" value="1"/>
</dbReference>
<dbReference type="SMART" id="SM00367">
    <property type="entry name" value="LRR_CC"/>
    <property type="match status" value="8"/>
</dbReference>
<sequence length="361" mass="39319">MERRRRTLTASSASVGSESRAPRDGDLEPGPDLPCCSGWPTGSRDSSNLTFLNLLPAPSFPVSRTQISLLLPRAFPACISLILTTAKKTYKQRISCCCMGCHNLRKLELVGCRSITDDLFQALSENCPLLEELNLAGCFKITDTGITQLVCGCRQIKHLDVSKCGKIGDPGISRVAKACSSLSVVKLLDCCNVGDKAILSLAESCHHLESLVIGGCRYISDDSVRTLVLSCYRSLRILRMDWCSNITDLTVSTVFSNCRRLEAFDIGSCDKITDMAFEGLANTGSESGLKVLKMTCLPRITVLAITMILDSCKALGYIDLRSCQHVTKQSCEQAGLLFPESCKINFMGSLAESDAYVDSFF</sequence>
<feature type="region of interest" description="Disordered" evidence="1">
    <location>
        <begin position="1"/>
        <end position="31"/>
    </location>
</feature>
<protein>
    <recommendedName>
        <fullName evidence="2">F-box/LRR-repeat protein 15-like leucin rich repeat domain-containing protein</fullName>
    </recommendedName>
</protein>
<dbReference type="Pfam" id="PF13516">
    <property type="entry name" value="LRR_6"/>
    <property type="match status" value="1"/>
</dbReference>
<dbReference type="PANTHER" id="PTHR13318:SF75">
    <property type="entry name" value="COI1 F-BOX DOMAIN-CONTAINING PROTEIN"/>
    <property type="match status" value="1"/>
</dbReference>
<evidence type="ECO:0000256" key="1">
    <source>
        <dbReference type="SAM" id="MobiDB-lite"/>
    </source>
</evidence>
<reference evidence="3 4" key="1">
    <citation type="journal article" date="2020" name="Nat. Food">
        <title>A phased Vanilla planifolia genome enables genetic improvement of flavour and production.</title>
        <authorList>
            <person name="Hasing T."/>
            <person name="Tang H."/>
            <person name="Brym M."/>
            <person name="Khazi F."/>
            <person name="Huang T."/>
            <person name="Chambers A.H."/>
        </authorList>
    </citation>
    <scope>NUCLEOTIDE SEQUENCE [LARGE SCALE GENOMIC DNA]</scope>
    <source>
        <tissue evidence="3">Leaf</tissue>
    </source>
</reference>
<name>A0A835PLV4_VANPL</name>
<evidence type="ECO:0000313" key="3">
    <source>
        <dbReference type="EMBL" id="KAG0453917.1"/>
    </source>
</evidence>
<organism evidence="3 4">
    <name type="scientific">Vanilla planifolia</name>
    <name type="common">Vanilla</name>
    <dbReference type="NCBI Taxonomy" id="51239"/>
    <lineage>
        <taxon>Eukaryota</taxon>
        <taxon>Viridiplantae</taxon>
        <taxon>Streptophyta</taxon>
        <taxon>Embryophyta</taxon>
        <taxon>Tracheophyta</taxon>
        <taxon>Spermatophyta</taxon>
        <taxon>Magnoliopsida</taxon>
        <taxon>Liliopsida</taxon>
        <taxon>Asparagales</taxon>
        <taxon>Orchidaceae</taxon>
        <taxon>Vanilloideae</taxon>
        <taxon>Vanilleae</taxon>
        <taxon>Vanilla</taxon>
    </lineage>
</organism>
<dbReference type="InterPro" id="IPR001611">
    <property type="entry name" value="Leu-rich_rpt"/>
</dbReference>
<dbReference type="PANTHER" id="PTHR13318">
    <property type="entry name" value="PARTNER OF PAIRED, ISOFORM B-RELATED"/>
    <property type="match status" value="1"/>
</dbReference>
<evidence type="ECO:0000259" key="2">
    <source>
        <dbReference type="Pfam" id="PF25372"/>
    </source>
</evidence>
<dbReference type="InterPro" id="IPR032675">
    <property type="entry name" value="LRR_dom_sf"/>
</dbReference>
<dbReference type="GO" id="GO:0019005">
    <property type="term" value="C:SCF ubiquitin ligase complex"/>
    <property type="evidence" value="ECO:0007669"/>
    <property type="project" value="TreeGrafter"/>
</dbReference>
<dbReference type="EMBL" id="JADCNM010000014">
    <property type="protein sequence ID" value="KAG0453917.1"/>
    <property type="molecule type" value="Genomic_DNA"/>
</dbReference>
<gene>
    <name evidence="3" type="ORF">HPP92_025221</name>
</gene>
<accession>A0A835PLV4</accession>
<proteinExistence type="predicted"/>
<feature type="domain" description="F-box/LRR-repeat protein 15-like leucin rich repeat" evidence="2">
    <location>
        <begin position="123"/>
        <end position="336"/>
    </location>
</feature>
<evidence type="ECO:0000313" key="4">
    <source>
        <dbReference type="Proteomes" id="UP000639772"/>
    </source>
</evidence>
<dbReference type="AlphaFoldDB" id="A0A835PLV4"/>
<dbReference type="Gene3D" id="3.80.10.10">
    <property type="entry name" value="Ribonuclease Inhibitor"/>
    <property type="match status" value="2"/>
</dbReference>
<dbReference type="GO" id="GO:0031146">
    <property type="term" value="P:SCF-dependent proteasomal ubiquitin-dependent protein catabolic process"/>
    <property type="evidence" value="ECO:0007669"/>
    <property type="project" value="TreeGrafter"/>
</dbReference>
<comment type="caution">
    <text evidence="3">The sequence shown here is derived from an EMBL/GenBank/DDBJ whole genome shotgun (WGS) entry which is preliminary data.</text>
</comment>
<dbReference type="Pfam" id="PF25372">
    <property type="entry name" value="DUF7885"/>
    <property type="match status" value="1"/>
</dbReference>
<dbReference type="InterPro" id="IPR057207">
    <property type="entry name" value="FBXL15_LRR"/>
</dbReference>